<sequence length="312" mass="35742">MPHYVKCGDDSIAITPNCFSALRSLSAKFGNDEFIIWVDAICINQQDGEEKMRQIPMMGDIYAKATATYVWLGEGTSGANRAMKYLSTAGFQQYFKSRTGEIQFRPWRAAFSATFSRYSLTSHPFPYTMDNGRYPIGIRSFWVTWTRIKPIFLLLGLASFVNYVTTEDLEELLSRNWVDRVWTYQEILLSTHPVVVCGKRHIEWSRFAQSITFLGPIRLPRHTNVEVWWSIVVSRLTLHDSDADSSHSASFADLEKYADFCTRFAKSYGSVAYRFALVLMVPFLGVIVYVPFLAREILKRGTVNFVFFILAG</sequence>
<evidence type="ECO:0000313" key="3">
    <source>
        <dbReference type="EMBL" id="KAF2730202.1"/>
    </source>
</evidence>
<feature type="non-terminal residue" evidence="3">
    <location>
        <position position="312"/>
    </location>
</feature>
<dbReference type="PANTHER" id="PTHR24148">
    <property type="entry name" value="ANKYRIN REPEAT DOMAIN-CONTAINING PROTEIN 39 HOMOLOG-RELATED"/>
    <property type="match status" value="1"/>
</dbReference>
<evidence type="ECO:0000256" key="1">
    <source>
        <dbReference type="SAM" id="Phobius"/>
    </source>
</evidence>
<dbReference type="EMBL" id="ML996223">
    <property type="protein sequence ID" value="KAF2730202.1"/>
    <property type="molecule type" value="Genomic_DNA"/>
</dbReference>
<evidence type="ECO:0000259" key="2">
    <source>
        <dbReference type="Pfam" id="PF06985"/>
    </source>
</evidence>
<proteinExistence type="predicted"/>
<keyword evidence="1" id="KW-1133">Transmembrane helix</keyword>
<dbReference type="PANTHER" id="PTHR24148:SF64">
    <property type="entry name" value="HETEROKARYON INCOMPATIBILITY DOMAIN-CONTAINING PROTEIN"/>
    <property type="match status" value="1"/>
</dbReference>
<name>A0A9P4QMP8_9PLEO</name>
<dbReference type="Proteomes" id="UP000799444">
    <property type="component" value="Unassembled WGS sequence"/>
</dbReference>
<evidence type="ECO:0000313" key="4">
    <source>
        <dbReference type="Proteomes" id="UP000799444"/>
    </source>
</evidence>
<dbReference type="Pfam" id="PF06985">
    <property type="entry name" value="HET"/>
    <property type="match status" value="1"/>
</dbReference>
<accession>A0A9P4QMP8</accession>
<keyword evidence="1" id="KW-0812">Transmembrane</keyword>
<comment type="caution">
    <text evidence="3">The sequence shown here is derived from an EMBL/GenBank/DDBJ whole genome shotgun (WGS) entry which is preliminary data.</text>
</comment>
<dbReference type="AlphaFoldDB" id="A0A9P4QMP8"/>
<feature type="transmembrane region" description="Helical" evidence="1">
    <location>
        <begin position="271"/>
        <end position="292"/>
    </location>
</feature>
<dbReference type="InterPro" id="IPR010730">
    <property type="entry name" value="HET"/>
</dbReference>
<dbReference type="InterPro" id="IPR052895">
    <property type="entry name" value="HetReg/Transcr_Mod"/>
</dbReference>
<organism evidence="3 4">
    <name type="scientific">Polyplosphaeria fusca</name>
    <dbReference type="NCBI Taxonomy" id="682080"/>
    <lineage>
        <taxon>Eukaryota</taxon>
        <taxon>Fungi</taxon>
        <taxon>Dikarya</taxon>
        <taxon>Ascomycota</taxon>
        <taxon>Pezizomycotina</taxon>
        <taxon>Dothideomycetes</taxon>
        <taxon>Pleosporomycetidae</taxon>
        <taxon>Pleosporales</taxon>
        <taxon>Tetraplosphaeriaceae</taxon>
        <taxon>Polyplosphaeria</taxon>
    </lineage>
</organism>
<gene>
    <name evidence="3" type="ORF">EJ04DRAFT_474155</name>
</gene>
<dbReference type="OrthoDB" id="2157530at2759"/>
<keyword evidence="4" id="KW-1185">Reference proteome</keyword>
<protein>
    <submittedName>
        <fullName evidence="3">HET-domain-containing protein</fullName>
    </submittedName>
</protein>
<feature type="domain" description="Heterokaryon incompatibility" evidence="2">
    <location>
        <begin position="4"/>
        <end position="186"/>
    </location>
</feature>
<reference evidence="3" key="1">
    <citation type="journal article" date="2020" name="Stud. Mycol.">
        <title>101 Dothideomycetes genomes: a test case for predicting lifestyles and emergence of pathogens.</title>
        <authorList>
            <person name="Haridas S."/>
            <person name="Albert R."/>
            <person name="Binder M."/>
            <person name="Bloem J."/>
            <person name="Labutti K."/>
            <person name="Salamov A."/>
            <person name="Andreopoulos B."/>
            <person name="Baker S."/>
            <person name="Barry K."/>
            <person name="Bills G."/>
            <person name="Bluhm B."/>
            <person name="Cannon C."/>
            <person name="Castanera R."/>
            <person name="Culley D."/>
            <person name="Daum C."/>
            <person name="Ezra D."/>
            <person name="Gonzalez J."/>
            <person name="Henrissat B."/>
            <person name="Kuo A."/>
            <person name="Liang C."/>
            <person name="Lipzen A."/>
            <person name="Lutzoni F."/>
            <person name="Magnuson J."/>
            <person name="Mondo S."/>
            <person name="Nolan M."/>
            <person name="Ohm R."/>
            <person name="Pangilinan J."/>
            <person name="Park H.-J."/>
            <person name="Ramirez L."/>
            <person name="Alfaro M."/>
            <person name="Sun H."/>
            <person name="Tritt A."/>
            <person name="Yoshinaga Y."/>
            <person name="Zwiers L.-H."/>
            <person name="Turgeon B."/>
            <person name="Goodwin S."/>
            <person name="Spatafora J."/>
            <person name="Crous P."/>
            <person name="Grigoriev I."/>
        </authorList>
    </citation>
    <scope>NUCLEOTIDE SEQUENCE</scope>
    <source>
        <strain evidence="3">CBS 125425</strain>
    </source>
</reference>
<keyword evidence="1" id="KW-0472">Membrane</keyword>